<feature type="region of interest" description="Disordered" evidence="1">
    <location>
        <begin position="1"/>
        <end position="38"/>
    </location>
</feature>
<dbReference type="Proteomes" id="UP000299102">
    <property type="component" value="Unassembled WGS sequence"/>
</dbReference>
<evidence type="ECO:0000313" key="2">
    <source>
        <dbReference type="EMBL" id="GBP63654.1"/>
    </source>
</evidence>
<dbReference type="AlphaFoldDB" id="A0A4C1XMC3"/>
<comment type="caution">
    <text evidence="2">The sequence shown here is derived from an EMBL/GenBank/DDBJ whole genome shotgun (WGS) entry which is preliminary data.</text>
</comment>
<feature type="region of interest" description="Disordered" evidence="1">
    <location>
        <begin position="59"/>
        <end position="91"/>
    </location>
</feature>
<protein>
    <submittedName>
        <fullName evidence="2">Uncharacterized protein</fullName>
    </submittedName>
</protein>
<gene>
    <name evidence="2" type="ORF">EVAR_47992_1</name>
</gene>
<proteinExistence type="predicted"/>
<sequence>MPLKFTKRSRPRFPDVKMNKAGGEASSDSPTDMSPFGRYPKHCIGRKLDLSQHLSRYGGHKGKVYTELRHSERDGQRRRRPDEGDARRQRAGRCSRVITIPVFVCSLAAHSCK</sequence>
<keyword evidence="3" id="KW-1185">Reference proteome</keyword>
<dbReference type="EMBL" id="BGZK01000875">
    <property type="protein sequence ID" value="GBP63654.1"/>
    <property type="molecule type" value="Genomic_DNA"/>
</dbReference>
<reference evidence="2 3" key="1">
    <citation type="journal article" date="2019" name="Commun. Biol.">
        <title>The bagworm genome reveals a unique fibroin gene that provides high tensile strength.</title>
        <authorList>
            <person name="Kono N."/>
            <person name="Nakamura H."/>
            <person name="Ohtoshi R."/>
            <person name="Tomita M."/>
            <person name="Numata K."/>
            <person name="Arakawa K."/>
        </authorList>
    </citation>
    <scope>NUCLEOTIDE SEQUENCE [LARGE SCALE GENOMIC DNA]</scope>
</reference>
<name>A0A4C1XMC3_EUMVA</name>
<feature type="compositionally biased region" description="Basic and acidic residues" evidence="1">
    <location>
        <begin position="64"/>
        <end position="88"/>
    </location>
</feature>
<feature type="compositionally biased region" description="Basic residues" evidence="1">
    <location>
        <begin position="1"/>
        <end position="11"/>
    </location>
</feature>
<accession>A0A4C1XMC3</accession>
<evidence type="ECO:0000256" key="1">
    <source>
        <dbReference type="SAM" id="MobiDB-lite"/>
    </source>
</evidence>
<evidence type="ECO:0000313" key="3">
    <source>
        <dbReference type="Proteomes" id="UP000299102"/>
    </source>
</evidence>
<organism evidence="2 3">
    <name type="scientific">Eumeta variegata</name>
    <name type="common">Bagworm moth</name>
    <name type="synonym">Eumeta japonica</name>
    <dbReference type="NCBI Taxonomy" id="151549"/>
    <lineage>
        <taxon>Eukaryota</taxon>
        <taxon>Metazoa</taxon>
        <taxon>Ecdysozoa</taxon>
        <taxon>Arthropoda</taxon>
        <taxon>Hexapoda</taxon>
        <taxon>Insecta</taxon>
        <taxon>Pterygota</taxon>
        <taxon>Neoptera</taxon>
        <taxon>Endopterygota</taxon>
        <taxon>Lepidoptera</taxon>
        <taxon>Glossata</taxon>
        <taxon>Ditrysia</taxon>
        <taxon>Tineoidea</taxon>
        <taxon>Psychidae</taxon>
        <taxon>Oiketicinae</taxon>
        <taxon>Eumeta</taxon>
    </lineage>
</organism>